<dbReference type="InterPro" id="IPR050639">
    <property type="entry name" value="SSR_resolvase"/>
</dbReference>
<dbReference type="PANTHER" id="PTHR30461:SF23">
    <property type="entry name" value="DNA RECOMBINASE-RELATED"/>
    <property type="match status" value="1"/>
</dbReference>
<keyword evidence="5" id="KW-1185">Reference proteome</keyword>
<dbReference type="PROSITE" id="PS51737">
    <property type="entry name" value="RECOMBINASE_DNA_BIND"/>
    <property type="match status" value="1"/>
</dbReference>
<reference evidence="4 5" key="1">
    <citation type="submission" date="2020-08" db="EMBL/GenBank/DDBJ databases">
        <title>Genomic Encyclopedia of Type Strains, Phase IV (KMG-IV): sequencing the most valuable type-strain genomes for metagenomic binning, comparative biology and taxonomic classification.</title>
        <authorList>
            <person name="Goeker M."/>
        </authorList>
    </citation>
    <scope>NUCLEOTIDE SEQUENCE [LARGE SCALE GENOMIC DNA]</scope>
    <source>
        <strain evidence="4 5">DSM 102983</strain>
    </source>
</reference>
<sequence length="574" mass="66401">MRGAIYSRVSTEMQDYSKQTNELRDYASKNDIEVVYVFEEKESGFNNDRPEFEKLRKLTKQDIDIVLVWEISRLSRRSIYLQQQIEDFTNKGICIYSYKENLHTLNRDGTKNDQANLVIAITATIAEQEAITLKARTLSGKRHKILKEGHSYASTAPYGYDYNKLTKRLSINIEEAEIIKRIFQLSIDGYSTYRIPIILNAEGILSKKKNKWTQNSIRTILDNPVYMGKAEYHIKSEKPKNGKTYRKPIESVSIDVPAIITADIYQQSKEQTKARTNRSNSTGTKYLPLLRGLIVCPKCGRRYAYSNNYQYYRCSNKHIDGSLCNSKTITTKLETIIWNIVKTFFYKELAAGKAQEKIEPLLAEIESYKQQILLLDGKQAELTTKANIIVDTAIEIKSQFPNMPTLYINKMKEIEVINKEVGKYQQEIDRLEKLIHSNESRIKNINKASEDSSIVDSITDEVEKYNLVHKAVDKIMIFGEGKTSIIVVTFSTGQTIYLGYFSKRNSKYYIIFQPSQDIYFDTQNAKGYINHIKEKPTINTDGTIYLGDLKGEDREYGIIDFVNYLDIEENRQYY</sequence>
<evidence type="ECO:0000313" key="5">
    <source>
        <dbReference type="Proteomes" id="UP000533637"/>
    </source>
</evidence>
<dbReference type="InterPro" id="IPR011109">
    <property type="entry name" value="DNA_bind_recombinase_dom"/>
</dbReference>
<evidence type="ECO:0000313" key="4">
    <source>
        <dbReference type="EMBL" id="MBB4623808.1"/>
    </source>
</evidence>
<evidence type="ECO:0000259" key="3">
    <source>
        <dbReference type="PROSITE" id="PS51737"/>
    </source>
</evidence>
<feature type="domain" description="Resolvase/invertase-type recombinase catalytic" evidence="2">
    <location>
        <begin position="2"/>
        <end position="148"/>
    </location>
</feature>
<dbReference type="InterPro" id="IPR006119">
    <property type="entry name" value="Resolv_N"/>
</dbReference>
<protein>
    <submittedName>
        <fullName evidence="4">DNA invertase Pin-like site-specific DNA recombinase</fullName>
    </submittedName>
</protein>
<dbReference type="EMBL" id="JACHOC010000008">
    <property type="protein sequence ID" value="MBB4623808.1"/>
    <property type="molecule type" value="Genomic_DNA"/>
</dbReference>
<keyword evidence="1" id="KW-0175">Coiled coil</keyword>
<dbReference type="Pfam" id="PF07508">
    <property type="entry name" value="Recombinase"/>
    <property type="match status" value="1"/>
</dbReference>
<gene>
    <name evidence="4" type="ORF">GGQ57_003732</name>
</gene>
<dbReference type="RefSeq" id="WP_183671742.1">
    <property type="nucleotide sequence ID" value="NZ_BMPB01000020.1"/>
</dbReference>
<dbReference type="CDD" id="cd03768">
    <property type="entry name" value="SR_ResInv"/>
    <property type="match status" value="1"/>
</dbReference>
<dbReference type="SUPFAM" id="SSF53041">
    <property type="entry name" value="Resolvase-like"/>
    <property type="match status" value="1"/>
</dbReference>
<dbReference type="Pfam" id="PF00239">
    <property type="entry name" value="Resolvase"/>
    <property type="match status" value="1"/>
</dbReference>
<evidence type="ECO:0000256" key="1">
    <source>
        <dbReference type="SAM" id="Coils"/>
    </source>
</evidence>
<dbReference type="InterPro" id="IPR025827">
    <property type="entry name" value="Zn_ribbon_recom_dom"/>
</dbReference>
<dbReference type="PROSITE" id="PS51736">
    <property type="entry name" value="RECOMBINASES_3"/>
    <property type="match status" value="1"/>
</dbReference>
<organism evidence="4 5">
    <name type="scientific">Parabacteroides faecis</name>
    <dbReference type="NCBI Taxonomy" id="1217282"/>
    <lineage>
        <taxon>Bacteria</taxon>
        <taxon>Pseudomonadati</taxon>
        <taxon>Bacteroidota</taxon>
        <taxon>Bacteroidia</taxon>
        <taxon>Bacteroidales</taxon>
        <taxon>Tannerellaceae</taxon>
        <taxon>Parabacteroides</taxon>
    </lineage>
</organism>
<name>A0ABR6KQL6_9BACT</name>
<proteinExistence type="predicted"/>
<dbReference type="PANTHER" id="PTHR30461">
    <property type="entry name" value="DNA-INVERTASE FROM LAMBDOID PROPHAGE"/>
    <property type="match status" value="1"/>
</dbReference>
<dbReference type="Pfam" id="PF13408">
    <property type="entry name" value="Zn_ribbon_recom"/>
    <property type="match status" value="1"/>
</dbReference>
<dbReference type="SMART" id="SM00857">
    <property type="entry name" value="Resolvase"/>
    <property type="match status" value="1"/>
</dbReference>
<dbReference type="Gene3D" id="3.40.50.1390">
    <property type="entry name" value="Resolvase, N-terminal catalytic domain"/>
    <property type="match status" value="1"/>
</dbReference>
<dbReference type="Proteomes" id="UP000533637">
    <property type="component" value="Unassembled WGS sequence"/>
</dbReference>
<dbReference type="Gene3D" id="3.90.1750.20">
    <property type="entry name" value="Putative Large Serine Recombinase, Chain B, Domain 2"/>
    <property type="match status" value="1"/>
</dbReference>
<comment type="caution">
    <text evidence="4">The sequence shown here is derived from an EMBL/GenBank/DDBJ whole genome shotgun (WGS) entry which is preliminary data.</text>
</comment>
<accession>A0ABR6KQL6</accession>
<dbReference type="InterPro" id="IPR036162">
    <property type="entry name" value="Resolvase-like_N_sf"/>
</dbReference>
<feature type="coiled-coil region" evidence="1">
    <location>
        <begin position="414"/>
        <end position="448"/>
    </location>
</feature>
<evidence type="ECO:0000259" key="2">
    <source>
        <dbReference type="PROSITE" id="PS51736"/>
    </source>
</evidence>
<feature type="domain" description="Recombinase" evidence="3">
    <location>
        <begin position="157"/>
        <end position="278"/>
    </location>
</feature>
<dbReference type="InterPro" id="IPR038109">
    <property type="entry name" value="DNA_bind_recomb_sf"/>
</dbReference>